<dbReference type="EMBL" id="QWDM01000015">
    <property type="protein sequence ID" value="RUT68707.1"/>
    <property type="molecule type" value="Genomic_DNA"/>
</dbReference>
<evidence type="ECO:0008006" key="3">
    <source>
        <dbReference type="Google" id="ProtNLM"/>
    </source>
</evidence>
<name>A0A434A308_9FLAO</name>
<comment type="caution">
    <text evidence="1">The sequence shown here is derived from an EMBL/GenBank/DDBJ whole genome shotgun (WGS) entry which is preliminary data.</text>
</comment>
<accession>A0A434A308</accession>
<dbReference type="AlphaFoldDB" id="A0A434A308"/>
<gene>
    <name evidence="1" type="ORF">D0817_20145</name>
</gene>
<dbReference type="Proteomes" id="UP000288102">
    <property type="component" value="Unassembled WGS sequence"/>
</dbReference>
<sequence>MEPIDKINKVLEDFGITGVKAAEAMGITYDTFKSKKNEKNERHSFNEKNYQDLVSFIKKQTQNLDK</sequence>
<proteinExistence type="predicted"/>
<organism evidence="1 2">
    <name type="scientific">Flavobacterium cupreum</name>
    <dbReference type="NCBI Taxonomy" id="2133766"/>
    <lineage>
        <taxon>Bacteria</taxon>
        <taxon>Pseudomonadati</taxon>
        <taxon>Bacteroidota</taxon>
        <taxon>Flavobacteriia</taxon>
        <taxon>Flavobacteriales</taxon>
        <taxon>Flavobacteriaceae</taxon>
        <taxon>Flavobacterium</taxon>
    </lineage>
</organism>
<keyword evidence="2" id="KW-1185">Reference proteome</keyword>
<dbReference type="OrthoDB" id="1366076at2"/>
<evidence type="ECO:0000313" key="2">
    <source>
        <dbReference type="Proteomes" id="UP000288102"/>
    </source>
</evidence>
<protein>
    <recommendedName>
        <fullName evidence="3">XRE family transcriptional regulator</fullName>
    </recommendedName>
</protein>
<reference evidence="2" key="1">
    <citation type="journal article" date="2019" name="Syst. Appl. Microbiol.">
        <title>Flavobacterium circumlabens sp. nov. and Flavobacterium cupreum sp. nov., two psychrotrophic species isolated from Antarctic environmental samples.</title>
        <authorList>
            <person name="Kralova S."/>
            <person name="Busse H.-J."/>
            <person name="Svec P."/>
            <person name="Maslanova I."/>
            <person name="Stankova E."/>
            <person name="Bartak M."/>
            <person name="Sedlacek I."/>
        </authorList>
    </citation>
    <scope>NUCLEOTIDE SEQUENCE [LARGE SCALE GENOMIC DNA]</scope>
    <source>
        <strain evidence="2">CCM 8825</strain>
    </source>
</reference>
<evidence type="ECO:0000313" key="1">
    <source>
        <dbReference type="EMBL" id="RUT68707.1"/>
    </source>
</evidence>